<name>A0A1M7RLP0_9ACTN</name>
<gene>
    <name evidence="8" type="ORF">SAMN05443668_119132</name>
</gene>
<keyword evidence="5" id="KW-0804">Transcription</keyword>
<dbReference type="EMBL" id="FRCS01000019">
    <property type="protein sequence ID" value="SHN47036.1"/>
    <property type="molecule type" value="Genomic_DNA"/>
</dbReference>
<feature type="domain" description="RNA polymerase sigma-70 region 2" evidence="6">
    <location>
        <begin position="15"/>
        <end position="78"/>
    </location>
</feature>
<dbReference type="CDD" id="cd06171">
    <property type="entry name" value="Sigma70_r4"/>
    <property type="match status" value="1"/>
</dbReference>
<dbReference type="InterPro" id="IPR007627">
    <property type="entry name" value="RNA_pol_sigma70_r2"/>
</dbReference>
<dbReference type="InterPro" id="IPR014284">
    <property type="entry name" value="RNA_pol_sigma-70_dom"/>
</dbReference>
<dbReference type="Pfam" id="PF04542">
    <property type="entry name" value="Sigma70_r2"/>
    <property type="match status" value="1"/>
</dbReference>
<dbReference type="NCBIfam" id="TIGR02983">
    <property type="entry name" value="SigE-fam_strep"/>
    <property type="match status" value="1"/>
</dbReference>
<dbReference type="Gene3D" id="1.10.1740.10">
    <property type="match status" value="1"/>
</dbReference>
<dbReference type="PANTHER" id="PTHR43133">
    <property type="entry name" value="RNA POLYMERASE ECF-TYPE SIGMA FACTO"/>
    <property type="match status" value="1"/>
</dbReference>
<comment type="similarity">
    <text evidence="1">Belongs to the sigma-70 factor family. ECF subfamily.</text>
</comment>
<dbReference type="GO" id="GO:0006352">
    <property type="term" value="P:DNA-templated transcription initiation"/>
    <property type="evidence" value="ECO:0007669"/>
    <property type="project" value="InterPro"/>
</dbReference>
<dbReference type="InterPro" id="IPR013249">
    <property type="entry name" value="RNA_pol_sigma70_r4_t2"/>
</dbReference>
<keyword evidence="4" id="KW-0238">DNA-binding</keyword>
<evidence type="ECO:0000313" key="8">
    <source>
        <dbReference type="EMBL" id="SHN47036.1"/>
    </source>
</evidence>
<keyword evidence="9" id="KW-1185">Reference proteome</keyword>
<evidence type="ECO:0000256" key="1">
    <source>
        <dbReference type="ARBA" id="ARBA00010641"/>
    </source>
</evidence>
<dbReference type="InterPro" id="IPR013325">
    <property type="entry name" value="RNA_pol_sigma_r2"/>
</dbReference>
<dbReference type="STRING" id="134849.SAMN05443668_119132"/>
<dbReference type="InterPro" id="IPR014325">
    <property type="entry name" value="RNA_pol_sigma-E_actinobac"/>
</dbReference>
<dbReference type="Proteomes" id="UP000184440">
    <property type="component" value="Unassembled WGS sequence"/>
</dbReference>
<dbReference type="OrthoDB" id="2046835at2"/>
<sequence>MTDQPDQAYREYVADRLPMLRRLAHLLCHDWHRADDLVQATLVRLYLHWARVAAATDRDAYVRRVLVRVFLSERRTGWARRVVLVDVAPDSPTTTDADPAAAVAVRTALAGLPPRQRAVLVLRFYADLSVDQTAEALRCSSGTVKSQTAKALASLRRALPDDEPATIRRGAGR</sequence>
<proteinExistence type="inferred from homology"/>
<organism evidence="8 9">
    <name type="scientific">Cryptosporangium aurantiacum</name>
    <dbReference type="NCBI Taxonomy" id="134849"/>
    <lineage>
        <taxon>Bacteria</taxon>
        <taxon>Bacillati</taxon>
        <taxon>Actinomycetota</taxon>
        <taxon>Actinomycetes</taxon>
        <taxon>Cryptosporangiales</taxon>
        <taxon>Cryptosporangiaceae</taxon>
        <taxon>Cryptosporangium</taxon>
    </lineage>
</organism>
<dbReference type="InterPro" id="IPR039425">
    <property type="entry name" value="RNA_pol_sigma-70-like"/>
</dbReference>
<evidence type="ECO:0000256" key="4">
    <source>
        <dbReference type="ARBA" id="ARBA00023125"/>
    </source>
</evidence>
<evidence type="ECO:0000256" key="3">
    <source>
        <dbReference type="ARBA" id="ARBA00023082"/>
    </source>
</evidence>
<reference evidence="8 9" key="1">
    <citation type="submission" date="2016-11" db="EMBL/GenBank/DDBJ databases">
        <authorList>
            <person name="Jaros S."/>
            <person name="Januszkiewicz K."/>
            <person name="Wedrychowicz H."/>
        </authorList>
    </citation>
    <scope>NUCLEOTIDE SEQUENCE [LARGE SCALE GENOMIC DNA]</scope>
    <source>
        <strain evidence="8 9">DSM 46144</strain>
    </source>
</reference>
<feature type="domain" description="RNA polymerase sigma factor 70 region 4 type 2" evidence="7">
    <location>
        <begin position="104"/>
        <end position="155"/>
    </location>
</feature>
<dbReference type="AlphaFoldDB" id="A0A1M7RLP0"/>
<dbReference type="GO" id="GO:0016987">
    <property type="term" value="F:sigma factor activity"/>
    <property type="evidence" value="ECO:0007669"/>
    <property type="project" value="UniProtKB-KW"/>
</dbReference>
<dbReference type="Gene3D" id="1.10.10.10">
    <property type="entry name" value="Winged helix-like DNA-binding domain superfamily/Winged helix DNA-binding domain"/>
    <property type="match status" value="1"/>
</dbReference>
<keyword evidence="3" id="KW-0731">Sigma factor</keyword>
<keyword evidence="2" id="KW-0805">Transcription regulation</keyword>
<dbReference type="SUPFAM" id="SSF88659">
    <property type="entry name" value="Sigma3 and sigma4 domains of RNA polymerase sigma factors"/>
    <property type="match status" value="1"/>
</dbReference>
<evidence type="ECO:0000313" key="9">
    <source>
        <dbReference type="Proteomes" id="UP000184440"/>
    </source>
</evidence>
<dbReference type="PANTHER" id="PTHR43133:SF50">
    <property type="entry name" value="ECF RNA POLYMERASE SIGMA FACTOR SIGM"/>
    <property type="match status" value="1"/>
</dbReference>
<dbReference type="NCBIfam" id="TIGR02937">
    <property type="entry name" value="sigma70-ECF"/>
    <property type="match status" value="1"/>
</dbReference>
<dbReference type="Pfam" id="PF08281">
    <property type="entry name" value="Sigma70_r4_2"/>
    <property type="match status" value="1"/>
</dbReference>
<evidence type="ECO:0000259" key="7">
    <source>
        <dbReference type="Pfam" id="PF08281"/>
    </source>
</evidence>
<dbReference type="SUPFAM" id="SSF88946">
    <property type="entry name" value="Sigma2 domain of RNA polymerase sigma factors"/>
    <property type="match status" value="1"/>
</dbReference>
<protein>
    <submittedName>
        <fullName evidence="8">RNA polymerase sigma-70 factor, sigma-E family</fullName>
    </submittedName>
</protein>
<dbReference type="InterPro" id="IPR036388">
    <property type="entry name" value="WH-like_DNA-bd_sf"/>
</dbReference>
<evidence type="ECO:0000256" key="5">
    <source>
        <dbReference type="ARBA" id="ARBA00023163"/>
    </source>
</evidence>
<evidence type="ECO:0000259" key="6">
    <source>
        <dbReference type="Pfam" id="PF04542"/>
    </source>
</evidence>
<dbReference type="GO" id="GO:0003677">
    <property type="term" value="F:DNA binding"/>
    <property type="evidence" value="ECO:0007669"/>
    <property type="project" value="UniProtKB-KW"/>
</dbReference>
<evidence type="ECO:0000256" key="2">
    <source>
        <dbReference type="ARBA" id="ARBA00023015"/>
    </source>
</evidence>
<accession>A0A1M7RLP0</accession>
<dbReference type="InterPro" id="IPR013324">
    <property type="entry name" value="RNA_pol_sigma_r3/r4-like"/>
</dbReference>